<dbReference type="PANTHER" id="PTHR22945">
    <property type="entry name" value="SERPENTINE RECEPTOR, CLASS D DELTA"/>
    <property type="match status" value="1"/>
</dbReference>
<accession>A0AAV5TBU3</accession>
<evidence type="ECO:0000256" key="2">
    <source>
        <dbReference type="ARBA" id="ARBA00009166"/>
    </source>
</evidence>
<feature type="transmembrane region" description="Helical" evidence="7">
    <location>
        <begin position="6"/>
        <end position="29"/>
    </location>
</feature>
<evidence type="ECO:0000313" key="8">
    <source>
        <dbReference type="EMBL" id="GMS93027.1"/>
    </source>
</evidence>
<feature type="compositionally biased region" description="Pro residues" evidence="6">
    <location>
        <begin position="148"/>
        <end position="158"/>
    </location>
</feature>
<evidence type="ECO:0000256" key="3">
    <source>
        <dbReference type="ARBA" id="ARBA00022692"/>
    </source>
</evidence>
<keyword evidence="4 7" id="KW-1133">Transmembrane helix</keyword>
<dbReference type="GO" id="GO:0016020">
    <property type="term" value="C:membrane"/>
    <property type="evidence" value="ECO:0007669"/>
    <property type="project" value="UniProtKB-SubCell"/>
</dbReference>
<evidence type="ECO:0000256" key="6">
    <source>
        <dbReference type="SAM" id="MobiDB-lite"/>
    </source>
</evidence>
<keyword evidence="5 7" id="KW-0472">Membrane</keyword>
<evidence type="ECO:0000313" key="9">
    <source>
        <dbReference type="Proteomes" id="UP001432027"/>
    </source>
</evidence>
<keyword evidence="3 7" id="KW-0812">Transmembrane</keyword>
<keyword evidence="9" id="KW-1185">Reference proteome</keyword>
<dbReference type="InterPro" id="IPR019421">
    <property type="entry name" value="7TM_GPCR_serpentine_rcpt_Srd"/>
</dbReference>
<name>A0AAV5TBU3_9BILA</name>
<evidence type="ECO:0000256" key="5">
    <source>
        <dbReference type="ARBA" id="ARBA00023136"/>
    </source>
</evidence>
<feature type="transmembrane region" description="Helical" evidence="7">
    <location>
        <begin position="94"/>
        <end position="112"/>
    </location>
</feature>
<feature type="region of interest" description="Disordered" evidence="6">
    <location>
        <begin position="134"/>
        <end position="158"/>
    </location>
</feature>
<reference evidence="8" key="1">
    <citation type="submission" date="2023-10" db="EMBL/GenBank/DDBJ databases">
        <title>Genome assembly of Pristionchus species.</title>
        <authorList>
            <person name="Yoshida K."/>
            <person name="Sommer R.J."/>
        </authorList>
    </citation>
    <scope>NUCLEOTIDE SEQUENCE</scope>
    <source>
        <strain evidence="8">RS0144</strain>
    </source>
</reference>
<dbReference type="PANTHER" id="PTHR22945:SF40">
    <property type="entry name" value="SERPENTINE RECEPTOR, CLASS D (DELTA)-RELATED"/>
    <property type="match status" value="1"/>
</dbReference>
<organism evidence="8 9">
    <name type="scientific">Pristionchus entomophagus</name>
    <dbReference type="NCBI Taxonomy" id="358040"/>
    <lineage>
        <taxon>Eukaryota</taxon>
        <taxon>Metazoa</taxon>
        <taxon>Ecdysozoa</taxon>
        <taxon>Nematoda</taxon>
        <taxon>Chromadorea</taxon>
        <taxon>Rhabditida</taxon>
        <taxon>Rhabditina</taxon>
        <taxon>Diplogasteromorpha</taxon>
        <taxon>Diplogasteroidea</taxon>
        <taxon>Neodiplogasteridae</taxon>
        <taxon>Pristionchus</taxon>
    </lineage>
</organism>
<evidence type="ECO:0000256" key="4">
    <source>
        <dbReference type="ARBA" id="ARBA00022989"/>
    </source>
</evidence>
<evidence type="ECO:0000256" key="7">
    <source>
        <dbReference type="SAM" id="Phobius"/>
    </source>
</evidence>
<evidence type="ECO:0000256" key="1">
    <source>
        <dbReference type="ARBA" id="ARBA00004141"/>
    </source>
</evidence>
<gene>
    <name evidence="8" type="ORF">PENTCL1PPCAC_15202</name>
</gene>
<protein>
    <recommendedName>
        <fullName evidence="10">G protein-coupled receptor</fullName>
    </recommendedName>
</protein>
<dbReference type="EMBL" id="BTSX01000004">
    <property type="protein sequence ID" value="GMS93027.1"/>
    <property type="molecule type" value="Genomic_DNA"/>
</dbReference>
<dbReference type="Proteomes" id="UP001432027">
    <property type="component" value="Unassembled WGS sequence"/>
</dbReference>
<dbReference type="Pfam" id="PF10317">
    <property type="entry name" value="7TM_GPCR_Srd"/>
    <property type="match status" value="1"/>
</dbReference>
<proteinExistence type="inferred from homology"/>
<comment type="similarity">
    <text evidence="2">Belongs to the nematode receptor-like protein srd family.</text>
</comment>
<comment type="caution">
    <text evidence="8">The sequence shown here is derived from an EMBL/GenBank/DDBJ whole genome shotgun (WGS) entry which is preliminary data.</text>
</comment>
<dbReference type="AlphaFoldDB" id="A0AAV5TBU3"/>
<sequence>MYSPDLYAFCLSSYSVLTVVICFFLMIILRRLTINRFARYEGAMSTNTKSNQTMLNKALCVQLAASSLFFISCAVFSANLALEQYAPEFAFTSVPISNLQNMLTPLTTLYFIKPYRRFIVQSLRSPLSVHKVSPTPLSSSGHVASPSNPAPPSVPNSS</sequence>
<dbReference type="InterPro" id="IPR050920">
    <property type="entry name" value="Nematode_rcpt-like_delta"/>
</dbReference>
<comment type="subcellular location">
    <subcellularLocation>
        <location evidence="1">Membrane</location>
        <topology evidence="1">Multi-pass membrane protein</topology>
    </subcellularLocation>
</comment>
<feature type="transmembrane region" description="Helical" evidence="7">
    <location>
        <begin position="59"/>
        <end position="82"/>
    </location>
</feature>
<evidence type="ECO:0008006" key="10">
    <source>
        <dbReference type="Google" id="ProtNLM"/>
    </source>
</evidence>